<dbReference type="Pfam" id="PF10711">
    <property type="entry name" value="DUF2513"/>
    <property type="match status" value="1"/>
</dbReference>
<reference evidence="1" key="1">
    <citation type="submission" date="2022-10" db="EMBL/GenBank/DDBJ databases">
        <title>Roseovarius pelagicus sp. nov., isolated from Arctic seawater.</title>
        <authorList>
            <person name="Hong Y.W."/>
            <person name="Hwang C.Y."/>
        </authorList>
    </citation>
    <scope>NUCLEOTIDE SEQUENCE</scope>
    <source>
        <strain evidence="1">HL-MP18</strain>
    </source>
</reference>
<dbReference type="EMBL" id="CP106738">
    <property type="protein sequence ID" value="UXX84671.1"/>
    <property type="molecule type" value="Genomic_DNA"/>
</dbReference>
<evidence type="ECO:0000313" key="2">
    <source>
        <dbReference type="Proteomes" id="UP001064087"/>
    </source>
</evidence>
<dbReference type="InterPro" id="IPR019650">
    <property type="entry name" value="DUF2513"/>
</dbReference>
<accession>A0ABY6DEU1</accession>
<name>A0ABY6DEU1_9RHOB</name>
<proteinExistence type="predicted"/>
<evidence type="ECO:0000313" key="1">
    <source>
        <dbReference type="EMBL" id="UXX84671.1"/>
    </source>
</evidence>
<dbReference type="RefSeq" id="WP_263048837.1">
    <property type="nucleotide sequence ID" value="NZ_CP106738.1"/>
</dbReference>
<dbReference type="Proteomes" id="UP001064087">
    <property type="component" value="Chromosome"/>
</dbReference>
<protein>
    <submittedName>
        <fullName evidence="1">DUF2513 domain-containing protein</fullName>
    </submittedName>
</protein>
<gene>
    <name evidence="1" type="ORF">N7U68_08570</name>
</gene>
<organism evidence="1 2">
    <name type="scientific">Roseovarius pelagicus</name>
    <dbReference type="NCBI Taxonomy" id="2980108"/>
    <lineage>
        <taxon>Bacteria</taxon>
        <taxon>Pseudomonadati</taxon>
        <taxon>Pseudomonadota</taxon>
        <taxon>Alphaproteobacteria</taxon>
        <taxon>Rhodobacterales</taxon>
        <taxon>Roseobacteraceae</taxon>
        <taxon>Roseovarius</taxon>
    </lineage>
</organism>
<keyword evidence="2" id="KW-1185">Reference proteome</keyword>
<sequence length="117" mass="13287">MKRDQDFIRQLLLKYEAEDDWVLMTVGDIFGSSEEERRENYHMHLMMDEGFLTPIGNGTFRITSYGHDYLEAIRDDTVWAKTKRGALSAGGASLRLMFEIASSIVKQKAAEALGLPL</sequence>